<evidence type="ECO:0008006" key="4">
    <source>
        <dbReference type="Google" id="ProtNLM"/>
    </source>
</evidence>
<feature type="signal peptide" evidence="1">
    <location>
        <begin position="1"/>
        <end position="29"/>
    </location>
</feature>
<dbReference type="RefSeq" id="WP_216876272.1">
    <property type="nucleotide sequence ID" value="NZ_JAERQM010000003.1"/>
</dbReference>
<protein>
    <recommendedName>
        <fullName evidence="4">DNA-directed DNA polymerase family A palm domain-containing protein</fullName>
    </recommendedName>
</protein>
<evidence type="ECO:0000256" key="1">
    <source>
        <dbReference type="SAM" id="SignalP"/>
    </source>
</evidence>
<proteinExistence type="predicted"/>
<comment type="caution">
    <text evidence="2">The sequence shown here is derived from an EMBL/GenBank/DDBJ whole genome shotgun (WGS) entry which is preliminary data.</text>
</comment>
<dbReference type="EMBL" id="JAERQM010000003">
    <property type="protein sequence ID" value="MBU8544787.1"/>
    <property type="molecule type" value="Genomic_DNA"/>
</dbReference>
<keyword evidence="1" id="KW-0732">Signal</keyword>
<organism evidence="2 3">
    <name type="scientific">Falsiroseomonas oleicola</name>
    <dbReference type="NCBI Taxonomy" id="2801474"/>
    <lineage>
        <taxon>Bacteria</taxon>
        <taxon>Pseudomonadati</taxon>
        <taxon>Pseudomonadota</taxon>
        <taxon>Alphaproteobacteria</taxon>
        <taxon>Acetobacterales</taxon>
        <taxon>Roseomonadaceae</taxon>
        <taxon>Falsiroseomonas</taxon>
    </lineage>
</organism>
<accession>A0ABS6H7W3</accession>
<reference evidence="2 3" key="1">
    <citation type="submission" date="2021-01" db="EMBL/GenBank/DDBJ databases">
        <title>Roseomonas sp. nov, a bacterium isolated from an oil production mixture in Yumen Oilfield.</title>
        <authorList>
            <person name="Wu D."/>
        </authorList>
    </citation>
    <scope>NUCLEOTIDE SEQUENCE [LARGE SCALE GENOMIC DNA]</scope>
    <source>
        <strain evidence="2 3">ROY-5-3</strain>
    </source>
</reference>
<evidence type="ECO:0000313" key="3">
    <source>
        <dbReference type="Proteomes" id="UP000689967"/>
    </source>
</evidence>
<evidence type="ECO:0000313" key="2">
    <source>
        <dbReference type="EMBL" id="MBU8544787.1"/>
    </source>
</evidence>
<keyword evidence="3" id="KW-1185">Reference proteome</keyword>
<gene>
    <name evidence="2" type="ORF">JJQ90_13785</name>
</gene>
<dbReference type="Proteomes" id="UP000689967">
    <property type="component" value="Unassembled WGS sequence"/>
</dbReference>
<feature type="chain" id="PRO_5046347404" description="DNA-directed DNA polymerase family A palm domain-containing protein" evidence="1">
    <location>
        <begin position="30"/>
        <end position="456"/>
    </location>
</feature>
<name>A0ABS6H7W3_9PROT</name>
<sequence length="456" mass="47098">MSAFAPPPSGKPSAAALTTAKFLSLSSQAATPGAVALVSAVVEHMASAVDQDRQNTRREVGMTKLRGAVGAIVGGLLRHWSDDGGPHLAFRSLTKDSFTGAAVGFRQFSAAMDAMGRSGLAARAAGIAFEVGGFGPGDPASFARMAGRMWPSVTLLDLATAHGITPDNVRTHFVRVPSSVVPKVRAVVELRALSTGRVGCAKVKALVPLSPEDREAAALRHDVEAQNAFAEATPVTGCTPPRWRRIFHGSLALGGRWYASGEDSYQQMNGAARVSTILIAGEPTVEIDVRASLFTVLAGLAGQPLDPAADPYAVPGVPRAAVKAWVVASLGKGSPVVRWSDRALSEGAEGDPKALGAALTARYPFLMDPAAVVPDDLAEGLGVSRKGILPHLLTGLEARAMTAAMRELREGHGVLALPVHDSLIVPATAEGGAVVALRSAFVETCGAAGLVVRRAS</sequence>